<reference evidence="2" key="1">
    <citation type="journal article" date="2019" name="Int. J. Syst. Evol. Microbiol.">
        <title>The Global Catalogue of Microorganisms (GCM) 10K type strain sequencing project: providing services to taxonomists for standard genome sequencing and annotation.</title>
        <authorList>
            <consortium name="The Broad Institute Genomics Platform"/>
            <consortium name="The Broad Institute Genome Sequencing Center for Infectious Disease"/>
            <person name="Wu L."/>
            <person name="Ma J."/>
        </authorList>
    </citation>
    <scope>NUCLEOTIDE SEQUENCE [LARGE SCALE GENOMIC DNA]</scope>
    <source>
        <strain evidence="2">JCM 17630</strain>
    </source>
</reference>
<dbReference type="SMART" id="SM00028">
    <property type="entry name" value="TPR"/>
    <property type="match status" value="1"/>
</dbReference>
<dbReference type="RefSeq" id="WP_344789434.1">
    <property type="nucleotide sequence ID" value="NZ_BAABCA010000007.1"/>
</dbReference>
<dbReference type="InterPro" id="IPR011990">
    <property type="entry name" value="TPR-like_helical_dom_sf"/>
</dbReference>
<name>A0ABP8CH33_9FLAO</name>
<dbReference type="EMBL" id="BAABCA010000007">
    <property type="protein sequence ID" value="GAA4239221.1"/>
    <property type="molecule type" value="Genomic_DNA"/>
</dbReference>
<dbReference type="Proteomes" id="UP001501496">
    <property type="component" value="Unassembled WGS sequence"/>
</dbReference>
<sequence>MKLPEKINEVSINPEIEIGVYPPNGFLQFNEANLGNGDYFGFYWEFGKENQEPIICEMIHDEGIIVPRFSNLNKFLEWYELNDFDWGEEEIDDEKFYDFYSKKGNEYLKQNNPEKAIEYYKQSTESFGEISENWFKLASQQKRIGNELEFQKSIIKSIFSNWAIEFPSQNAIRMFKTLNPVEELENHPLLKYRENLEFSFGGKKENKDYEIITQIIKELYEIGDTKNALLMEQNYALMMYWETSSFQERNNFDITKWKNEFKQKTKGRINNVG</sequence>
<gene>
    <name evidence="1" type="primary">yfbP</name>
    <name evidence="1" type="ORF">GCM10022291_32710</name>
</gene>
<protein>
    <submittedName>
        <fullName evidence="1">Tetratricopeptide repeat protein YfbP</fullName>
    </submittedName>
</protein>
<comment type="caution">
    <text evidence="1">The sequence shown here is derived from an EMBL/GenBank/DDBJ whole genome shotgun (WGS) entry which is preliminary data.</text>
</comment>
<dbReference type="Gene3D" id="1.25.40.10">
    <property type="entry name" value="Tetratricopeptide repeat domain"/>
    <property type="match status" value="1"/>
</dbReference>
<proteinExistence type="predicted"/>
<evidence type="ECO:0000313" key="1">
    <source>
        <dbReference type="EMBL" id="GAA4239221.1"/>
    </source>
</evidence>
<keyword evidence="2" id="KW-1185">Reference proteome</keyword>
<organism evidence="1 2">
    <name type="scientific">Postechiella marina</name>
    <dbReference type="NCBI Taxonomy" id="943941"/>
    <lineage>
        <taxon>Bacteria</taxon>
        <taxon>Pseudomonadati</taxon>
        <taxon>Bacteroidota</taxon>
        <taxon>Flavobacteriia</taxon>
        <taxon>Flavobacteriales</taxon>
        <taxon>Flavobacteriaceae</taxon>
        <taxon>Postechiella</taxon>
    </lineage>
</organism>
<dbReference type="InterPro" id="IPR019734">
    <property type="entry name" value="TPR_rpt"/>
</dbReference>
<dbReference type="SUPFAM" id="SSF48452">
    <property type="entry name" value="TPR-like"/>
    <property type="match status" value="1"/>
</dbReference>
<evidence type="ECO:0000313" key="2">
    <source>
        <dbReference type="Proteomes" id="UP001501496"/>
    </source>
</evidence>
<accession>A0ABP8CH33</accession>